<name>A0A9D4R8M9_DREPO</name>
<reference evidence="2" key="1">
    <citation type="journal article" date="2019" name="bioRxiv">
        <title>The Genome of the Zebra Mussel, Dreissena polymorpha: A Resource for Invasive Species Research.</title>
        <authorList>
            <person name="McCartney M.A."/>
            <person name="Auch B."/>
            <person name="Kono T."/>
            <person name="Mallez S."/>
            <person name="Zhang Y."/>
            <person name="Obille A."/>
            <person name="Becker A."/>
            <person name="Abrahante J.E."/>
            <person name="Garbe J."/>
            <person name="Badalamenti J.P."/>
            <person name="Herman A."/>
            <person name="Mangelson H."/>
            <person name="Liachko I."/>
            <person name="Sullivan S."/>
            <person name="Sone E.D."/>
            <person name="Koren S."/>
            <person name="Silverstein K.A.T."/>
            <person name="Beckman K.B."/>
            <person name="Gohl D.M."/>
        </authorList>
    </citation>
    <scope>NUCLEOTIDE SEQUENCE</scope>
    <source>
        <strain evidence="2">Duluth1</strain>
        <tissue evidence="2">Whole animal</tissue>
    </source>
</reference>
<proteinExistence type="predicted"/>
<accession>A0A9D4R8M9</accession>
<sequence>MLSRISRSQEKERPRNPLPACIKTHELTYELKRYRLDIIKQAEVSVQDSEKDKQTPGTRSGDWNANVWPDDYQDCSGIVERLKAETS</sequence>
<organism evidence="2 3">
    <name type="scientific">Dreissena polymorpha</name>
    <name type="common">Zebra mussel</name>
    <name type="synonym">Mytilus polymorpha</name>
    <dbReference type="NCBI Taxonomy" id="45954"/>
    <lineage>
        <taxon>Eukaryota</taxon>
        <taxon>Metazoa</taxon>
        <taxon>Spiralia</taxon>
        <taxon>Lophotrochozoa</taxon>
        <taxon>Mollusca</taxon>
        <taxon>Bivalvia</taxon>
        <taxon>Autobranchia</taxon>
        <taxon>Heteroconchia</taxon>
        <taxon>Euheterodonta</taxon>
        <taxon>Imparidentia</taxon>
        <taxon>Neoheterodontei</taxon>
        <taxon>Myida</taxon>
        <taxon>Dreissenoidea</taxon>
        <taxon>Dreissenidae</taxon>
        <taxon>Dreissena</taxon>
    </lineage>
</organism>
<gene>
    <name evidence="2" type="ORF">DPMN_101870</name>
</gene>
<comment type="caution">
    <text evidence="2">The sequence shown here is derived from an EMBL/GenBank/DDBJ whole genome shotgun (WGS) entry which is preliminary data.</text>
</comment>
<dbReference type="Proteomes" id="UP000828390">
    <property type="component" value="Unassembled WGS sequence"/>
</dbReference>
<keyword evidence="3" id="KW-1185">Reference proteome</keyword>
<protein>
    <submittedName>
        <fullName evidence="2">Uncharacterized protein</fullName>
    </submittedName>
</protein>
<evidence type="ECO:0000313" key="3">
    <source>
        <dbReference type="Proteomes" id="UP000828390"/>
    </source>
</evidence>
<feature type="region of interest" description="Disordered" evidence="1">
    <location>
        <begin position="45"/>
        <end position="68"/>
    </location>
</feature>
<dbReference type="AlphaFoldDB" id="A0A9D4R8M9"/>
<reference evidence="2" key="2">
    <citation type="submission" date="2020-11" db="EMBL/GenBank/DDBJ databases">
        <authorList>
            <person name="McCartney M.A."/>
            <person name="Auch B."/>
            <person name="Kono T."/>
            <person name="Mallez S."/>
            <person name="Becker A."/>
            <person name="Gohl D.M."/>
            <person name="Silverstein K.A.T."/>
            <person name="Koren S."/>
            <person name="Bechman K.B."/>
            <person name="Herman A."/>
            <person name="Abrahante J.E."/>
            <person name="Garbe J."/>
        </authorList>
    </citation>
    <scope>NUCLEOTIDE SEQUENCE</scope>
    <source>
        <strain evidence="2">Duluth1</strain>
        <tissue evidence="2">Whole animal</tissue>
    </source>
</reference>
<dbReference type="EMBL" id="JAIWYP010000003">
    <property type="protein sequence ID" value="KAH3859154.1"/>
    <property type="molecule type" value="Genomic_DNA"/>
</dbReference>
<evidence type="ECO:0000313" key="2">
    <source>
        <dbReference type="EMBL" id="KAH3859154.1"/>
    </source>
</evidence>
<evidence type="ECO:0000256" key="1">
    <source>
        <dbReference type="SAM" id="MobiDB-lite"/>
    </source>
</evidence>